<dbReference type="SMART" id="SM00388">
    <property type="entry name" value="HisKA"/>
    <property type="match status" value="1"/>
</dbReference>
<feature type="transmembrane region" description="Helical" evidence="14">
    <location>
        <begin position="190"/>
        <end position="211"/>
    </location>
</feature>
<proteinExistence type="predicted"/>
<dbReference type="PROSITE" id="PS50885">
    <property type="entry name" value="HAMP"/>
    <property type="match status" value="1"/>
</dbReference>
<dbReference type="PRINTS" id="PR00344">
    <property type="entry name" value="BCTRLSENSOR"/>
</dbReference>
<dbReference type="InterPro" id="IPR000014">
    <property type="entry name" value="PAS"/>
</dbReference>
<name>A0ABQ5PZJ5_9BACT</name>
<dbReference type="Gene3D" id="3.30.565.10">
    <property type="entry name" value="Histidine kinase-like ATPase, C-terminal domain"/>
    <property type="match status" value="1"/>
</dbReference>
<organism evidence="20 21">
    <name type="scientific">Geothrix edaphica</name>
    <dbReference type="NCBI Taxonomy" id="2927976"/>
    <lineage>
        <taxon>Bacteria</taxon>
        <taxon>Pseudomonadati</taxon>
        <taxon>Acidobacteriota</taxon>
        <taxon>Holophagae</taxon>
        <taxon>Holophagales</taxon>
        <taxon>Holophagaceae</taxon>
        <taxon>Geothrix</taxon>
    </lineage>
</organism>
<dbReference type="EC" id="2.7.13.3" evidence="3"/>
<keyword evidence="7" id="KW-0808">Transferase</keyword>
<dbReference type="SUPFAM" id="SSF47384">
    <property type="entry name" value="Homodimeric domain of signal transducing histidine kinase"/>
    <property type="match status" value="1"/>
</dbReference>
<keyword evidence="10 14" id="KW-1133">Transmembrane helix</keyword>
<keyword evidence="4" id="KW-1003">Cell membrane</keyword>
<evidence type="ECO:0000256" key="8">
    <source>
        <dbReference type="ARBA" id="ARBA00022692"/>
    </source>
</evidence>
<evidence type="ECO:0000259" key="15">
    <source>
        <dbReference type="PROSITE" id="PS50109"/>
    </source>
</evidence>
<dbReference type="Pfam" id="PF00072">
    <property type="entry name" value="Response_reg"/>
    <property type="match status" value="1"/>
</dbReference>
<dbReference type="SMART" id="SM00091">
    <property type="entry name" value="PAS"/>
    <property type="match status" value="1"/>
</dbReference>
<evidence type="ECO:0000256" key="6">
    <source>
        <dbReference type="ARBA" id="ARBA00022553"/>
    </source>
</evidence>
<dbReference type="CDD" id="cd00082">
    <property type="entry name" value="HisKA"/>
    <property type="match status" value="1"/>
</dbReference>
<evidence type="ECO:0000313" key="21">
    <source>
        <dbReference type="Proteomes" id="UP001165044"/>
    </source>
</evidence>
<feature type="domain" description="PAC" evidence="18">
    <location>
        <begin position="356"/>
        <end position="408"/>
    </location>
</feature>
<evidence type="ECO:0000256" key="5">
    <source>
        <dbReference type="ARBA" id="ARBA00022481"/>
    </source>
</evidence>
<reference evidence="20" key="1">
    <citation type="journal article" date="2023" name="Antonie Van Leeuwenhoek">
        <title>Mesoterricola silvestris gen. nov., sp. nov., Mesoterricola sediminis sp. nov., Geothrix oryzae sp. nov., Geothrix edaphica sp. nov., Geothrix rubra sp. nov., and Geothrix limicola sp. nov., six novel members of Acidobacteriota isolated from soils.</title>
        <authorList>
            <person name="Itoh H."/>
            <person name="Sugisawa Y."/>
            <person name="Mise K."/>
            <person name="Xu Z."/>
            <person name="Kuniyasu M."/>
            <person name="Ushijima N."/>
            <person name="Kawano K."/>
            <person name="Kobayashi E."/>
            <person name="Shiratori Y."/>
            <person name="Masuda Y."/>
            <person name="Senoo K."/>
        </authorList>
    </citation>
    <scope>NUCLEOTIDE SEQUENCE</scope>
    <source>
        <strain evidence="20">Red802</strain>
    </source>
</reference>
<dbReference type="SMART" id="SM00086">
    <property type="entry name" value="PAC"/>
    <property type="match status" value="1"/>
</dbReference>
<dbReference type="EMBL" id="BSDC01000002">
    <property type="protein sequence ID" value="GLH67545.1"/>
    <property type="molecule type" value="Genomic_DNA"/>
</dbReference>
<evidence type="ECO:0000313" key="20">
    <source>
        <dbReference type="EMBL" id="GLH67545.1"/>
    </source>
</evidence>
<dbReference type="Gene3D" id="3.40.50.2300">
    <property type="match status" value="1"/>
</dbReference>
<comment type="catalytic activity">
    <reaction evidence="1">
        <text>ATP + protein L-histidine = ADP + protein N-phospho-L-histidine.</text>
        <dbReference type="EC" id="2.7.13.3"/>
    </reaction>
</comment>
<evidence type="ECO:0000256" key="2">
    <source>
        <dbReference type="ARBA" id="ARBA00004236"/>
    </source>
</evidence>
<dbReference type="CDD" id="cd17546">
    <property type="entry name" value="REC_hyHK_CKI1_RcsC-like"/>
    <property type="match status" value="1"/>
</dbReference>
<dbReference type="Pfam" id="PF02203">
    <property type="entry name" value="TarH"/>
    <property type="match status" value="1"/>
</dbReference>
<dbReference type="CDD" id="cd16922">
    <property type="entry name" value="HATPase_EvgS-ArcB-TorS-like"/>
    <property type="match status" value="1"/>
</dbReference>
<dbReference type="Gene3D" id="3.30.450.20">
    <property type="entry name" value="PAS domain"/>
    <property type="match status" value="1"/>
</dbReference>
<keyword evidence="8 14" id="KW-0812">Transmembrane</keyword>
<gene>
    <name evidence="20" type="ORF">GETHED_19090</name>
</gene>
<evidence type="ECO:0000256" key="4">
    <source>
        <dbReference type="ARBA" id="ARBA00022475"/>
    </source>
</evidence>
<protein>
    <recommendedName>
        <fullName evidence="3">histidine kinase</fullName>
        <ecNumber evidence="3">2.7.13.3</ecNumber>
    </recommendedName>
</protein>
<dbReference type="SMART" id="SM00387">
    <property type="entry name" value="HATPase_c"/>
    <property type="match status" value="1"/>
</dbReference>
<evidence type="ECO:0000256" key="10">
    <source>
        <dbReference type="ARBA" id="ARBA00022989"/>
    </source>
</evidence>
<dbReference type="SMART" id="SM00448">
    <property type="entry name" value="REC"/>
    <property type="match status" value="1"/>
</dbReference>
<feature type="modified residue" description="4-aspartylphosphate" evidence="13">
    <location>
        <position position="715"/>
    </location>
</feature>
<comment type="subcellular location">
    <subcellularLocation>
        <location evidence="2">Cell membrane</location>
    </subcellularLocation>
</comment>
<evidence type="ECO:0000259" key="17">
    <source>
        <dbReference type="PROSITE" id="PS50112"/>
    </source>
</evidence>
<feature type="domain" description="Histidine kinase" evidence="15">
    <location>
        <begin position="426"/>
        <end position="642"/>
    </location>
</feature>
<feature type="domain" description="PAS" evidence="17">
    <location>
        <begin position="269"/>
        <end position="339"/>
    </location>
</feature>
<dbReference type="PROSITE" id="PS50110">
    <property type="entry name" value="RESPONSE_REGULATORY"/>
    <property type="match status" value="1"/>
</dbReference>
<dbReference type="InterPro" id="IPR036890">
    <property type="entry name" value="HATPase_C_sf"/>
</dbReference>
<dbReference type="RefSeq" id="WP_285608772.1">
    <property type="nucleotide sequence ID" value="NZ_BSDC01000002.1"/>
</dbReference>
<evidence type="ECO:0000256" key="7">
    <source>
        <dbReference type="ARBA" id="ARBA00022679"/>
    </source>
</evidence>
<evidence type="ECO:0000256" key="3">
    <source>
        <dbReference type="ARBA" id="ARBA00012438"/>
    </source>
</evidence>
<evidence type="ECO:0000256" key="11">
    <source>
        <dbReference type="ARBA" id="ARBA00023136"/>
    </source>
</evidence>
<evidence type="ECO:0000256" key="14">
    <source>
        <dbReference type="SAM" id="Phobius"/>
    </source>
</evidence>
<evidence type="ECO:0000259" key="16">
    <source>
        <dbReference type="PROSITE" id="PS50110"/>
    </source>
</evidence>
<dbReference type="Pfam" id="PF00672">
    <property type="entry name" value="HAMP"/>
    <property type="match status" value="1"/>
</dbReference>
<dbReference type="PANTHER" id="PTHR43047">
    <property type="entry name" value="TWO-COMPONENT HISTIDINE PROTEIN KINASE"/>
    <property type="match status" value="1"/>
</dbReference>
<dbReference type="InterPro" id="IPR013767">
    <property type="entry name" value="PAS_fold"/>
</dbReference>
<dbReference type="InterPro" id="IPR001610">
    <property type="entry name" value="PAC"/>
</dbReference>
<dbReference type="Proteomes" id="UP001165044">
    <property type="component" value="Unassembled WGS sequence"/>
</dbReference>
<evidence type="ECO:0000256" key="13">
    <source>
        <dbReference type="PROSITE-ProRule" id="PRU00169"/>
    </source>
</evidence>
<dbReference type="InterPro" id="IPR003122">
    <property type="entry name" value="Tar_rcpt_lig-bd"/>
</dbReference>
<dbReference type="Gene3D" id="1.10.287.130">
    <property type="match status" value="1"/>
</dbReference>
<dbReference type="SUPFAM" id="SSF158472">
    <property type="entry name" value="HAMP domain-like"/>
    <property type="match status" value="1"/>
</dbReference>
<keyword evidence="5" id="KW-0488">Methylation</keyword>
<dbReference type="Pfam" id="PF02518">
    <property type="entry name" value="HATPase_c"/>
    <property type="match status" value="1"/>
</dbReference>
<dbReference type="InterPro" id="IPR003661">
    <property type="entry name" value="HisK_dim/P_dom"/>
</dbReference>
<dbReference type="InterPro" id="IPR003660">
    <property type="entry name" value="HAMP_dom"/>
</dbReference>
<dbReference type="InterPro" id="IPR035965">
    <property type="entry name" value="PAS-like_dom_sf"/>
</dbReference>
<dbReference type="SUPFAM" id="SSF55874">
    <property type="entry name" value="ATPase domain of HSP90 chaperone/DNA topoisomerase II/histidine kinase"/>
    <property type="match status" value="1"/>
</dbReference>
<dbReference type="SUPFAM" id="SSF55785">
    <property type="entry name" value="PYP-like sensor domain (PAS domain)"/>
    <property type="match status" value="1"/>
</dbReference>
<dbReference type="PROSITE" id="PS50112">
    <property type="entry name" value="PAS"/>
    <property type="match status" value="1"/>
</dbReference>
<dbReference type="InterPro" id="IPR000700">
    <property type="entry name" value="PAS-assoc_C"/>
</dbReference>
<comment type="caution">
    <text evidence="20">The sequence shown here is derived from an EMBL/GenBank/DDBJ whole genome shotgun (WGS) entry which is preliminary data.</text>
</comment>
<dbReference type="InterPro" id="IPR005467">
    <property type="entry name" value="His_kinase_dom"/>
</dbReference>
<dbReference type="InterPro" id="IPR004358">
    <property type="entry name" value="Sig_transdc_His_kin-like_C"/>
</dbReference>
<dbReference type="InterPro" id="IPR003594">
    <property type="entry name" value="HATPase_dom"/>
</dbReference>
<accession>A0ABQ5PZJ5</accession>
<dbReference type="SMART" id="SM00304">
    <property type="entry name" value="HAMP"/>
    <property type="match status" value="1"/>
</dbReference>
<dbReference type="PROSITE" id="PS50109">
    <property type="entry name" value="HIS_KIN"/>
    <property type="match status" value="1"/>
</dbReference>
<evidence type="ECO:0000256" key="12">
    <source>
        <dbReference type="ARBA" id="ARBA00023224"/>
    </source>
</evidence>
<dbReference type="PROSITE" id="PS50113">
    <property type="entry name" value="PAC"/>
    <property type="match status" value="1"/>
</dbReference>
<evidence type="ECO:0000256" key="9">
    <source>
        <dbReference type="ARBA" id="ARBA00022777"/>
    </source>
</evidence>
<keyword evidence="6 13" id="KW-0597">Phosphoprotein</keyword>
<dbReference type="SUPFAM" id="SSF52172">
    <property type="entry name" value="CheY-like"/>
    <property type="match status" value="1"/>
</dbReference>
<dbReference type="CDD" id="cd06225">
    <property type="entry name" value="HAMP"/>
    <property type="match status" value="1"/>
</dbReference>
<dbReference type="InterPro" id="IPR036097">
    <property type="entry name" value="HisK_dim/P_sf"/>
</dbReference>
<dbReference type="InterPro" id="IPR011006">
    <property type="entry name" value="CheY-like_superfamily"/>
</dbReference>
<evidence type="ECO:0000259" key="18">
    <source>
        <dbReference type="PROSITE" id="PS50113"/>
    </source>
</evidence>
<keyword evidence="21" id="KW-1185">Reference proteome</keyword>
<dbReference type="Pfam" id="PF00989">
    <property type="entry name" value="PAS"/>
    <property type="match status" value="1"/>
</dbReference>
<feature type="domain" description="HAMP" evidence="19">
    <location>
        <begin position="212"/>
        <end position="264"/>
    </location>
</feature>
<evidence type="ECO:0000256" key="1">
    <source>
        <dbReference type="ARBA" id="ARBA00000085"/>
    </source>
</evidence>
<dbReference type="Gene3D" id="6.10.340.10">
    <property type="match status" value="1"/>
</dbReference>
<dbReference type="Pfam" id="PF00512">
    <property type="entry name" value="HisKA"/>
    <property type="match status" value="1"/>
</dbReference>
<sequence>MPAFLSRFRIAAKLWLGYSAVAAILAGLALVQLGLLHQEERQAIRIFENRMVPVRQLKVMSDAYGIRILFAARQVRGGTLDAAEGLARVRSARREAGRQWAAFKASAPASDGEVLARVDALTTYVAKDLDRLEQLLEEGRLPDLGRFVDDDLLPEILPLTNLLAGLVQAQEDAAQQSMEEMAARSRRTRALSYVLILAGLATALALGYLIARDLSGSIRGMVEQVRRAAGGDLEVRVRIKGQDELADMGRDLNRMIARLRETIHALGEQEASERAVLENARVAIIVRDNGGVVRRFNPYAEDLLGYPAEEVLGRSSTVWLDPEEVEARARELAQRVGRPVASEIDLIRLLTEAGPDQREWTFRARDGRSIPMLVALSRITGADGERIGYLSVASDLSERKALEADLRASEARAQLANRAKSAFLSNMSHELRTPLNAILGYAQLMARRPGRSAEDRDQLGRVLAAGEHLLSLINDVLFLSKIESGGLDLRIGPFRTAALLDGALDMQRIRAEAKGLELRLEADPALPAYLDGDAAKLKQILVNLLGNAVKFTQKGSVVLRAGYAAGRATFAVEDTGPGISEEDQRQLFQAFFQAANQPLAAEGTGLGLHISRSLVHLMGGELALDSRLGEGSRFSFSLPLPEGEAPLELEGGGQVIRLEPGQHPAAMLVVDDRPENRDLLAQLLASVGLQAITAADGIEALELWERHHPSLIWMDLRMPRMSGFEALQILRGREREQNLTHTPVVAISASVIDLDRETLRKAGFDDFLGKPFREAQLFEVAGRLLGLRFLTRQAAPAPVSVDLTGLKLQPESWRADLKDAVLIGDTEAALAVVDRLGHHPMADGLRHLLRDYKLQELLNALNG</sequence>
<feature type="transmembrane region" description="Helical" evidence="14">
    <location>
        <begin position="15"/>
        <end position="36"/>
    </location>
</feature>
<keyword evidence="11 14" id="KW-0472">Membrane</keyword>
<dbReference type="NCBIfam" id="TIGR00229">
    <property type="entry name" value="sensory_box"/>
    <property type="match status" value="1"/>
</dbReference>
<dbReference type="InterPro" id="IPR001789">
    <property type="entry name" value="Sig_transdc_resp-reg_receiver"/>
</dbReference>
<evidence type="ECO:0000259" key="19">
    <source>
        <dbReference type="PROSITE" id="PS50885"/>
    </source>
</evidence>
<keyword evidence="12" id="KW-0807">Transducer</keyword>
<dbReference type="CDD" id="cd00130">
    <property type="entry name" value="PAS"/>
    <property type="match status" value="1"/>
</dbReference>
<feature type="domain" description="Response regulatory" evidence="16">
    <location>
        <begin position="666"/>
        <end position="785"/>
    </location>
</feature>
<keyword evidence="9" id="KW-0418">Kinase</keyword>